<evidence type="ECO:0000256" key="7">
    <source>
        <dbReference type="ARBA" id="ARBA00023157"/>
    </source>
</evidence>
<evidence type="ECO:0000259" key="13">
    <source>
        <dbReference type="PROSITE" id="PS51352"/>
    </source>
</evidence>
<accession>A0A4S8JX04</accession>
<comment type="similarity">
    <text evidence="2">Belongs to the protein disulfide isomerase family.</text>
</comment>
<comment type="caution">
    <text evidence="14">The sequence shown here is derived from an EMBL/GenBank/DDBJ whole genome shotgun (WGS) entry which is preliminary data.</text>
</comment>
<protein>
    <recommendedName>
        <fullName evidence="13">Thioredoxin domain-containing protein</fullName>
    </recommendedName>
</protein>
<feature type="compositionally biased region" description="Polar residues" evidence="10">
    <location>
        <begin position="95"/>
        <end position="104"/>
    </location>
</feature>
<dbReference type="GO" id="GO:0034976">
    <property type="term" value="P:response to endoplasmic reticulum stress"/>
    <property type="evidence" value="ECO:0007669"/>
    <property type="project" value="TreeGrafter"/>
</dbReference>
<evidence type="ECO:0000313" key="14">
    <source>
        <dbReference type="EMBL" id="THU66811.1"/>
    </source>
</evidence>
<comment type="function">
    <text evidence="9">Acts as a protein-folding catalyst that interacts with nascent polypeptides to catalyze the formation, isomerization, and reduction or oxidation of disulfide bonds. May play a role in storage protein biogenesis.</text>
</comment>
<dbReference type="AlphaFoldDB" id="A0A4S8JX04"/>
<dbReference type="Pfam" id="PF00085">
    <property type="entry name" value="Thioredoxin"/>
    <property type="match status" value="2"/>
</dbReference>
<dbReference type="Gene3D" id="3.40.30.10">
    <property type="entry name" value="Glutaredoxin"/>
    <property type="match status" value="3"/>
</dbReference>
<organism evidence="14 15">
    <name type="scientific">Musa balbisiana</name>
    <name type="common">Banana</name>
    <dbReference type="NCBI Taxonomy" id="52838"/>
    <lineage>
        <taxon>Eukaryota</taxon>
        <taxon>Viridiplantae</taxon>
        <taxon>Streptophyta</taxon>
        <taxon>Embryophyta</taxon>
        <taxon>Tracheophyta</taxon>
        <taxon>Spermatophyta</taxon>
        <taxon>Magnoliopsida</taxon>
        <taxon>Liliopsida</taxon>
        <taxon>Zingiberales</taxon>
        <taxon>Musaceae</taxon>
        <taxon>Musa</taxon>
    </lineage>
</organism>
<dbReference type="CDD" id="cd02961">
    <property type="entry name" value="PDI_a_family"/>
    <property type="match status" value="1"/>
</dbReference>
<evidence type="ECO:0000256" key="11">
    <source>
        <dbReference type="SAM" id="Phobius"/>
    </source>
</evidence>
<keyword evidence="15" id="KW-1185">Reference proteome</keyword>
<dbReference type="GO" id="GO:0003756">
    <property type="term" value="F:protein disulfide isomerase activity"/>
    <property type="evidence" value="ECO:0007669"/>
    <property type="project" value="TreeGrafter"/>
</dbReference>
<evidence type="ECO:0000256" key="1">
    <source>
        <dbReference type="ARBA" id="ARBA00004167"/>
    </source>
</evidence>
<evidence type="ECO:0000256" key="4">
    <source>
        <dbReference type="ARBA" id="ARBA00022729"/>
    </source>
</evidence>
<sequence length="568" mass="63928">MATTQPRRRIPYPPLISVCASLWWLAAAAAASVHEFPTDGTVIELDDASFDRAISTFDFILVDFYAPWCGHCKRLNPEDFLIGLNSGGIKYSNHSPSIQKQNSVPNRGQRRSQPPPPREEATAMATTQPRRRIPYPPLISVCASLWWLAAAAAASVHEFPTDGTVIELDDASFDRAISTFDFILVDFYAPWCGHCKRLNPELDKAAPVLAQLNEPIMIAKINADKYTKLAAKYEIDGYPTMKLFMHGVPMEYTGPRNADLLVRFLKKFVAPDISFLESDSAVQNFIDMAGANFPMFIGFGLNESVILELARKYKKKAWFSVAKDFSEEIMVAYDFDKVPALVSLHPEYNEQSVFYGPFEGEFLEDFIRQNQLPLTVPINSETLKLVKDDERKIVLTIVDDELDENSLKLVRILRSAATANRDLIFGYVGVKQWGEFVDAFDISKRSKLPKLLVWDGKEEYHIVVGSEDVDDNDQGSQISRFLEGYRDGKTIKKEMNGPSLIGFINSLVSIRTVYLLVFIVAVLMVIQNFSQTEENPQFRGIQDGAEGTDASTSHIESRRDYQPGNKED</sequence>
<evidence type="ECO:0000256" key="12">
    <source>
        <dbReference type="SAM" id="SignalP"/>
    </source>
</evidence>
<dbReference type="InterPro" id="IPR017937">
    <property type="entry name" value="Thioredoxin_CS"/>
</dbReference>
<keyword evidence="3 11" id="KW-0812">Transmembrane</keyword>
<comment type="subcellular location">
    <subcellularLocation>
        <location evidence="1">Membrane</location>
        <topology evidence="1">Single-pass membrane protein</topology>
    </subcellularLocation>
</comment>
<dbReference type="PROSITE" id="PS51352">
    <property type="entry name" value="THIOREDOXIN_2"/>
    <property type="match status" value="1"/>
</dbReference>
<dbReference type="InterPro" id="IPR013766">
    <property type="entry name" value="Thioredoxin_domain"/>
</dbReference>
<dbReference type="SUPFAM" id="SSF52833">
    <property type="entry name" value="Thioredoxin-like"/>
    <property type="match status" value="2"/>
</dbReference>
<feature type="region of interest" description="Disordered" evidence="10">
    <location>
        <begin position="95"/>
        <end position="127"/>
    </location>
</feature>
<evidence type="ECO:0000256" key="8">
    <source>
        <dbReference type="ARBA" id="ARBA00023284"/>
    </source>
</evidence>
<dbReference type="GO" id="GO:0016020">
    <property type="term" value="C:membrane"/>
    <property type="evidence" value="ECO:0007669"/>
    <property type="project" value="UniProtKB-SubCell"/>
</dbReference>
<dbReference type="PROSITE" id="PS00194">
    <property type="entry name" value="THIOREDOXIN_1"/>
    <property type="match status" value="1"/>
</dbReference>
<keyword evidence="5 11" id="KW-1133">Transmembrane helix</keyword>
<evidence type="ECO:0000256" key="2">
    <source>
        <dbReference type="ARBA" id="ARBA00006347"/>
    </source>
</evidence>
<evidence type="ECO:0000256" key="6">
    <source>
        <dbReference type="ARBA" id="ARBA00023136"/>
    </source>
</evidence>
<keyword evidence="6 11" id="KW-0472">Membrane</keyword>
<keyword evidence="8" id="KW-0676">Redox-active center</keyword>
<gene>
    <name evidence="14" type="ORF">C4D60_Mb05t18130</name>
</gene>
<feature type="compositionally biased region" description="Basic and acidic residues" evidence="10">
    <location>
        <begin position="555"/>
        <end position="568"/>
    </location>
</feature>
<dbReference type="PANTHER" id="PTHR18929">
    <property type="entry name" value="PROTEIN DISULFIDE ISOMERASE"/>
    <property type="match status" value="1"/>
</dbReference>
<evidence type="ECO:0000256" key="9">
    <source>
        <dbReference type="ARBA" id="ARBA00060135"/>
    </source>
</evidence>
<dbReference type="GO" id="GO:0005783">
    <property type="term" value="C:endoplasmic reticulum"/>
    <property type="evidence" value="ECO:0007669"/>
    <property type="project" value="TreeGrafter"/>
</dbReference>
<feature type="transmembrane region" description="Helical" evidence="11">
    <location>
        <begin position="500"/>
        <end position="526"/>
    </location>
</feature>
<dbReference type="FunFam" id="3.40.30.10:FF:000193">
    <property type="entry name" value="Protein disulfide isomerase-like 5-2"/>
    <property type="match status" value="1"/>
</dbReference>
<name>A0A4S8JX04_MUSBA</name>
<dbReference type="Pfam" id="PF13848">
    <property type="entry name" value="Thioredoxin_6"/>
    <property type="match status" value="1"/>
</dbReference>
<dbReference type="STRING" id="52838.A0A4S8JX04"/>
<dbReference type="PRINTS" id="PR00421">
    <property type="entry name" value="THIOREDOXIN"/>
</dbReference>
<dbReference type="GO" id="GO:0006457">
    <property type="term" value="P:protein folding"/>
    <property type="evidence" value="ECO:0007669"/>
    <property type="project" value="TreeGrafter"/>
</dbReference>
<evidence type="ECO:0000256" key="5">
    <source>
        <dbReference type="ARBA" id="ARBA00022989"/>
    </source>
</evidence>
<dbReference type="PANTHER" id="PTHR18929:SF218">
    <property type="entry name" value="PROTEIN DISULFIDE-ISOMERASE 5-2"/>
    <property type="match status" value="1"/>
</dbReference>
<evidence type="ECO:0000313" key="15">
    <source>
        <dbReference type="Proteomes" id="UP000317650"/>
    </source>
</evidence>
<dbReference type="FunFam" id="3.40.30.10:FF:000107">
    <property type="entry name" value="Protein disulfide-isomerase 5-2"/>
    <property type="match status" value="1"/>
</dbReference>
<feature type="region of interest" description="Disordered" evidence="10">
    <location>
        <begin position="537"/>
        <end position="568"/>
    </location>
</feature>
<dbReference type="EMBL" id="PYDT01000003">
    <property type="protein sequence ID" value="THU66811.1"/>
    <property type="molecule type" value="Genomic_DNA"/>
</dbReference>
<dbReference type="InterPro" id="IPR036249">
    <property type="entry name" value="Thioredoxin-like_sf"/>
</dbReference>
<evidence type="ECO:0000256" key="3">
    <source>
        <dbReference type="ARBA" id="ARBA00022692"/>
    </source>
</evidence>
<proteinExistence type="inferred from homology"/>
<evidence type="ECO:0000256" key="10">
    <source>
        <dbReference type="SAM" id="MobiDB-lite"/>
    </source>
</evidence>
<feature type="signal peptide" evidence="12">
    <location>
        <begin position="1"/>
        <end position="30"/>
    </location>
</feature>
<keyword evidence="7" id="KW-1015">Disulfide bond</keyword>
<keyword evidence="4 12" id="KW-0732">Signal</keyword>
<feature type="chain" id="PRO_5020992858" description="Thioredoxin domain-containing protein" evidence="12">
    <location>
        <begin position="31"/>
        <end position="568"/>
    </location>
</feature>
<dbReference type="Proteomes" id="UP000317650">
    <property type="component" value="Chromosome 5"/>
</dbReference>
<feature type="domain" description="Thioredoxin" evidence="13">
    <location>
        <begin position="147"/>
        <end position="270"/>
    </location>
</feature>
<reference evidence="14 15" key="1">
    <citation type="journal article" date="2019" name="Nat. Plants">
        <title>Genome sequencing of Musa balbisiana reveals subgenome evolution and function divergence in polyploid bananas.</title>
        <authorList>
            <person name="Yao X."/>
        </authorList>
    </citation>
    <scope>NUCLEOTIDE SEQUENCE [LARGE SCALE GENOMIC DNA]</scope>
    <source>
        <strain evidence="15">cv. DH-PKW</strain>
        <tissue evidence="14">Leaves</tissue>
    </source>
</reference>